<feature type="domain" description="Anticodon-binding" evidence="1">
    <location>
        <begin position="305"/>
        <end position="396"/>
    </location>
</feature>
<evidence type="ECO:0000313" key="2">
    <source>
        <dbReference type="EMBL" id="CAH3025716.1"/>
    </source>
</evidence>
<dbReference type="Gene3D" id="3.30.930.10">
    <property type="entry name" value="Bira Bifunctional Protein, Domain 2"/>
    <property type="match status" value="1"/>
</dbReference>
<name>A0ABN8MA75_9CNID</name>
<dbReference type="Proteomes" id="UP001159427">
    <property type="component" value="Unassembled WGS sequence"/>
</dbReference>
<dbReference type="PANTHER" id="PTHR10745:SF8">
    <property type="entry name" value="DNA POLYMERASE SUBUNIT GAMMA-2, MITOCHONDRIAL"/>
    <property type="match status" value="1"/>
</dbReference>
<reference evidence="2 3" key="1">
    <citation type="submission" date="2022-05" db="EMBL/GenBank/DDBJ databases">
        <authorList>
            <consortium name="Genoscope - CEA"/>
            <person name="William W."/>
        </authorList>
    </citation>
    <scope>NUCLEOTIDE SEQUENCE [LARGE SCALE GENOMIC DNA]</scope>
</reference>
<dbReference type="Pfam" id="PF03129">
    <property type="entry name" value="HGTP_anticodon"/>
    <property type="match status" value="1"/>
</dbReference>
<comment type="caution">
    <text evidence="2">The sequence shown here is derived from an EMBL/GenBank/DDBJ whole genome shotgun (WGS) entry which is preliminary data.</text>
</comment>
<dbReference type="SUPFAM" id="SSF55681">
    <property type="entry name" value="Class II aaRS and biotin synthetases"/>
    <property type="match status" value="1"/>
</dbReference>
<evidence type="ECO:0000259" key="1">
    <source>
        <dbReference type="Pfam" id="PF03129"/>
    </source>
</evidence>
<dbReference type="InterPro" id="IPR036621">
    <property type="entry name" value="Anticodon-bd_dom_sf"/>
</dbReference>
<evidence type="ECO:0000313" key="3">
    <source>
        <dbReference type="Proteomes" id="UP001159427"/>
    </source>
</evidence>
<dbReference type="InterPro" id="IPR045864">
    <property type="entry name" value="aa-tRNA-synth_II/BPL/LPL"/>
</dbReference>
<gene>
    <name evidence="2" type="ORF">PEVE_00026963</name>
</gene>
<sequence>MSRSLLEKVVRLCETRGFSMESCVERPLGTTYTYQFGPLGTELRRNLRNAWWCDVVQSKANIYGFETTGEIIHTLNGQNGSSARSYVGNGHDKGNVISDLGKTEKPTISTEWTSESTNILTSLVRFIPGIQKPFGIARNRNYFGKPEKDKYIFRSCVMEEMFLQFICSENRVNDWINHWKRQRLVWWRRFANTRSNYSLYEEQVDLEPGLTSQTSVQVRLPIVRSSSNAIFTRVEKDQHMDTKQCSELPFSEESKLHAIQIKTDLNKGFLSFLMDAYLEKERSNESGNVGVYTVLHLHPRLAPIKVAVVCQTPQQKEHCDVALQLSSELREAGITTHCLLQGSTNECYAYHDEIGTPYCVTIIDSTLSNGIVMFRSRNTTLQEFMHVSDVVSTVRKHLGLSP</sequence>
<dbReference type="SUPFAM" id="SSF52954">
    <property type="entry name" value="Class II aaRS ABD-related"/>
    <property type="match status" value="1"/>
</dbReference>
<dbReference type="InterPro" id="IPR004154">
    <property type="entry name" value="Anticodon-bd"/>
</dbReference>
<proteinExistence type="predicted"/>
<dbReference type="PANTHER" id="PTHR10745">
    <property type="entry name" value="GLYCYL-TRNA SYNTHETASE/DNA POLYMERASE SUBUNIT GAMMA-2"/>
    <property type="match status" value="1"/>
</dbReference>
<dbReference type="InterPro" id="IPR027031">
    <property type="entry name" value="Gly-tRNA_synthase/POLG2"/>
</dbReference>
<dbReference type="EMBL" id="CALNXI010000368">
    <property type="protein sequence ID" value="CAH3025716.1"/>
    <property type="molecule type" value="Genomic_DNA"/>
</dbReference>
<dbReference type="Gene3D" id="3.40.50.800">
    <property type="entry name" value="Anticodon-binding domain"/>
    <property type="match status" value="1"/>
</dbReference>
<keyword evidence="3" id="KW-1185">Reference proteome</keyword>
<accession>A0ABN8MA75</accession>
<protein>
    <recommendedName>
        <fullName evidence="1">Anticodon-binding domain-containing protein</fullName>
    </recommendedName>
</protein>
<organism evidence="2 3">
    <name type="scientific">Porites evermanni</name>
    <dbReference type="NCBI Taxonomy" id="104178"/>
    <lineage>
        <taxon>Eukaryota</taxon>
        <taxon>Metazoa</taxon>
        <taxon>Cnidaria</taxon>
        <taxon>Anthozoa</taxon>
        <taxon>Hexacorallia</taxon>
        <taxon>Scleractinia</taxon>
        <taxon>Fungiina</taxon>
        <taxon>Poritidae</taxon>
        <taxon>Porites</taxon>
    </lineage>
</organism>